<dbReference type="InterPro" id="IPR017746">
    <property type="entry name" value="Cellulose_synthase_operon_BcsQ"/>
</dbReference>
<evidence type="ECO:0000256" key="2">
    <source>
        <dbReference type="ARBA" id="ARBA00022840"/>
    </source>
</evidence>
<evidence type="ECO:0000256" key="3">
    <source>
        <dbReference type="SAM" id="MobiDB-lite"/>
    </source>
</evidence>
<dbReference type="GO" id="GO:0005829">
    <property type="term" value="C:cytosol"/>
    <property type="evidence" value="ECO:0007669"/>
    <property type="project" value="TreeGrafter"/>
</dbReference>
<dbReference type="SUPFAM" id="SSF52172">
    <property type="entry name" value="CheY-like"/>
    <property type="match status" value="1"/>
</dbReference>
<evidence type="ECO:0000313" key="5">
    <source>
        <dbReference type="Proteomes" id="UP000199150"/>
    </source>
</evidence>
<dbReference type="GO" id="GO:0005524">
    <property type="term" value="F:ATP binding"/>
    <property type="evidence" value="ECO:0007669"/>
    <property type="project" value="UniProtKB-KW"/>
</dbReference>
<dbReference type="SUPFAM" id="SSF52540">
    <property type="entry name" value="P-loop containing nucleoside triphosphate hydrolases"/>
    <property type="match status" value="1"/>
</dbReference>
<dbReference type="InterPro" id="IPR027417">
    <property type="entry name" value="P-loop_NTPase"/>
</dbReference>
<dbReference type="EMBL" id="FMTS01000005">
    <property type="protein sequence ID" value="SCW70699.1"/>
    <property type="molecule type" value="Genomic_DNA"/>
</dbReference>
<dbReference type="AlphaFoldDB" id="A0A1G4SQY2"/>
<dbReference type="RefSeq" id="WP_090649100.1">
    <property type="nucleotide sequence ID" value="NZ_CBCRYE010000003.1"/>
</dbReference>
<gene>
    <name evidence="4" type="ORF">SAMN02927928_2765</name>
</gene>
<dbReference type="STRING" id="260084.SAMN02927928_2765"/>
<dbReference type="Proteomes" id="UP000199150">
    <property type="component" value="Unassembled WGS sequence"/>
</dbReference>
<evidence type="ECO:0000313" key="4">
    <source>
        <dbReference type="EMBL" id="SCW70699.1"/>
    </source>
</evidence>
<dbReference type="Gene3D" id="3.40.50.300">
    <property type="entry name" value="P-loop containing nucleotide triphosphate hydrolases"/>
    <property type="match status" value="1"/>
</dbReference>
<dbReference type="GO" id="GO:0051782">
    <property type="term" value="P:negative regulation of cell division"/>
    <property type="evidence" value="ECO:0007669"/>
    <property type="project" value="TreeGrafter"/>
</dbReference>
<keyword evidence="5" id="KW-1185">Reference proteome</keyword>
<keyword evidence="2" id="KW-0067">ATP-binding</keyword>
<dbReference type="PANTHER" id="PTHR43384:SF6">
    <property type="entry name" value="SEPTUM SITE-DETERMINING PROTEIN MIND HOMOLOG, CHLOROPLASTIC"/>
    <property type="match status" value="1"/>
</dbReference>
<sequence>MANPAKHNDPFDSLDDLDDEFVDYKARLDAEDDYAVDSYAASYAAETPARDPFADAFDDEPEALPADLQRQAFAAPASGSAAPLSLREPAGLHFSHDDEDIGAISIPRIAIHFFPDNEASVAACDAAALDRRMTRAQSLVRRGGIAEAIETYRHEPTPSLIFVESAARGRDLLDQLGQLAEVCDANTKVVVIGAHNDISLYRELIRQGVSDYLVAPVQPMQLIKSIATLFNDPETPFVGRTIAFVGARGGAGSSSIAHNFAYNLSEQMQSNTVIVDYDLPFGTAGLDFNQDPLQGMAEALNEPDRLDSVLLDRMLAKCTDRLSLFSAPAALDQDYTADQDAYDEVTRKVRSAAPYIVMDLPHLWSPWLKANLIAADEVVIVATPDLASLRNAKNIIDLLKHSRPNDAAPKLVLNQTEMPGRPEIPVKDFTAALGIEPCALIPFDAKLFGQASNNGQMLSEVAPAGKVADAMAQLTARITGRNPEPKTKKSSSFLGNLFKK</sequence>
<dbReference type="Gene3D" id="3.40.50.2300">
    <property type="match status" value="1"/>
</dbReference>
<proteinExistence type="predicted"/>
<name>A0A1G4SQY2_9CAUL</name>
<dbReference type="InterPro" id="IPR050625">
    <property type="entry name" value="ParA/MinD_ATPase"/>
</dbReference>
<dbReference type="OrthoDB" id="9783172at2"/>
<protein>
    <submittedName>
        <fullName evidence="4">Pilus assembly protein CpaE</fullName>
    </submittedName>
</protein>
<organism evidence="4 5">
    <name type="scientific">Asticcacaulis taihuensis</name>
    <dbReference type="NCBI Taxonomy" id="260084"/>
    <lineage>
        <taxon>Bacteria</taxon>
        <taxon>Pseudomonadati</taxon>
        <taxon>Pseudomonadota</taxon>
        <taxon>Alphaproteobacteria</taxon>
        <taxon>Caulobacterales</taxon>
        <taxon>Caulobacteraceae</taxon>
        <taxon>Asticcacaulis</taxon>
    </lineage>
</organism>
<reference evidence="5" key="1">
    <citation type="submission" date="2016-10" db="EMBL/GenBank/DDBJ databases">
        <authorList>
            <person name="Varghese N."/>
            <person name="Submissions S."/>
        </authorList>
    </citation>
    <scope>NUCLEOTIDE SEQUENCE [LARGE SCALE GENOMIC DNA]</scope>
    <source>
        <strain evidence="5">CGMCC 1.3431</strain>
    </source>
</reference>
<feature type="region of interest" description="Disordered" evidence="3">
    <location>
        <begin position="480"/>
        <end position="500"/>
    </location>
</feature>
<keyword evidence="1" id="KW-0547">Nucleotide-binding</keyword>
<dbReference type="PANTHER" id="PTHR43384">
    <property type="entry name" value="SEPTUM SITE-DETERMINING PROTEIN MIND HOMOLOG, CHLOROPLASTIC-RELATED"/>
    <property type="match status" value="1"/>
</dbReference>
<dbReference type="GO" id="GO:0016887">
    <property type="term" value="F:ATP hydrolysis activity"/>
    <property type="evidence" value="ECO:0007669"/>
    <property type="project" value="TreeGrafter"/>
</dbReference>
<accession>A0A1G4SQY2</accession>
<dbReference type="Pfam" id="PF06564">
    <property type="entry name" value="CBP_BcsQ"/>
    <property type="match status" value="1"/>
</dbReference>
<evidence type="ECO:0000256" key="1">
    <source>
        <dbReference type="ARBA" id="ARBA00022741"/>
    </source>
</evidence>
<dbReference type="GO" id="GO:0009898">
    <property type="term" value="C:cytoplasmic side of plasma membrane"/>
    <property type="evidence" value="ECO:0007669"/>
    <property type="project" value="TreeGrafter"/>
</dbReference>
<dbReference type="InterPro" id="IPR011006">
    <property type="entry name" value="CheY-like_superfamily"/>
</dbReference>